<evidence type="ECO:0000313" key="1">
    <source>
        <dbReference type="EMBL" id="KAI5060818.1"/>
    </source>
</evidence>
<protein>
    <submittedName>
        <fullName evidence="1">Uncharacterized protein</fullName>
    </submittedName>
</protein>
<dbReference type="EMBL" id="JABFUD020000024">
    <property type="protein sequence ID" value="KAI5060818.1"/>
    <property type="molecule type" value="Genomic_DNA"/>
</dbReference>
<sequence>PLEEPTYEFLPVFTLDDRMLQVGAMLLMDLLIKAAMQAPLCRLLQDVFFKDNDVVESSLAVGGETCDAKAFQDVQVCFGCGDGPCIQLFEGWCYEGLHDWLADKVTRAKQGILAYVLQTDDDDQSCYIFFPGRRFITIGRAYGFPFDPGGLYSR</sequence>
<organism evidence="1 2">
    <name type="scientific">Adiantum capillus-veneris</name>
    <name type="common">Maidenhair fern</name>
    <dbReference type="NCBI Taxonomy" id="13818"/>
    <lineage>
        <taxon>Eukaryota</taxon>
        <taxon>Viridiplantae</taxon>
        <taxon>Streptophyta</taxon>
        <taxon>Embryophyta</taxon>
        <taxon>Tracheophyta</taxon>
        <taxon>Polypodiopsida</taxon>
        <taxon>Polypodiidae</taxon>
        <taxon>Polypodiales</taxon>
        <taxon>Pteridineae</taxon>
        <taxon>Pteridaceae</taxon>
        <taxon>Vittarioideae</taxon>
        <taxon>Adiantum</taxon>
    </lineage>
</organism>
<proteinExistence type="predicted"/>
<accession>A0A9D4Z3A4</accession>
<dbReference type="Proteomes" id="UP000886520">
    <property type="component" value="Chromosome 24"/>
</dbReference>
<name>A0A9D4Z3A4_ADICA</name>
<dbReference type="AlphaFoldDB" id="A0A9D4Z3A4"/>
<gene>
    <name evidence="1" type="ORF">GOP47_0025238</name>
</gene>
<comment type="caution">
    <text evidence="1">The sequence shown here is derived from an EMBL/GenBank/DDBJ whole genome shotgun (WGS) entry which is preliminary data.</text>
</comment>
<evidence type="ECO:0000313" key="2">
    <source>
        <dbReference type="Proteomes" id="UP000886520"/>
    </source>
</evidence>
<feature type="non-terminal residue" evidence="1">
    <location>
        <position position="1"/>
    </location>
</feature>
<reference evidence="1" key="1">
    <citation type="submission" date="2021-01" db="EMBL/GenBank/DDBJ databases">
        <title>Adiantum capillus-veneris genome.</title>
        <authorList>
            <person name="Fang Y."/>
            <person name="Liao Q."/>
        </authorList>
    </citation>
    <scope>NUCLEOTIDE SEQUENCE</scope>
    <source>
        <strain evidence="1">H3</strain>
        <tissue evidence="1">Leaf</tissue>
    </source>
</reference>
<keyword evidence="2" id="KW-1185">Reference proteome</keyword>